<dbReference type="PROSITE" id="PS00330">
    <property type="entry name" value="HEMOLYSIN_CALCIUM"/>
    <property type="match status" value="2"/>
</dbReference>
<evidence type="ECO:0000256" key="4">
    <source>
        <dbReference type="ARBA" id="ARBA00022737"/>
    </source>
</evidence>
<accession>A0A5N3P9W0</accession>
<evidence type="ECO:0000256" key="6">
    <source>
        <dbReference type="ARBA" id="ARBA00022989"/>
    </source>
</evidence>
<comment type="subcellular location">
    <subcellularLocation>
        <location evidence="1">Membrane</location>
        <topology evidence="1">Single-pass membrane protein</topology>
    </subcellularLocation>
</comment>
<dbReference type="InterPro" id="IPR003644">
    <property type="entry name" value="Calx_beta"/>
</dbReference>
<dbReference type="PRINTS" id="PR00313">
    <property type="entry name" value="CABNDNGRPT"/>
</dbReference>
<keyword evidence="3" id="KW-0732">Signal</keyword>
<evidence type="ECO:0000259" key="8">
    <source>
        <dbReference type="PROSITE" id="PS50268"/>
    </source>
</evidence>
<keyword evidence="6" id="KW-0472">Membrane</keyword>
<name>A0A5N3P9W0_9HYPH</name>
<dbReference type="Proteomes" id="UP000325684">
    <property type="component" value="Unassembled WGS sequence"/>
</dbReference>
<evidence type="ECO:0000256" key="1">
    <source>
        <dbReference type="ARBA" id="ARBA00004167"/>
    </source>
</evidence>
<dbReference type="GO" id="GO:0005886">
    <property type="term" value="C:plasma membrane"/>
    <property type="evidence" value="ECO:0007669"/>
    <property type="project" value="TreeGrafter"/>
</dbReference>
<evidence type="ECO:0000313" key="10">
    <source>
        <dbReference type="Proteomes" id="UP000325684"/>
    </source>
</evidence>
<dbReference type="PRINTS" id="PR00205">
    <property type="entry name" value="CADHERIN"/>
</dbReference>
<keyword evidence="10" id="KW-1185">Reference proteome</keyword>
<dbReference type="Gene3D" id="2.60.40.2030">
    <property type="match status" value="1"/>
</dbReference>
<comment type="caution">
    <text evidence="9">The sequence shown here is derived from an EMBL/GenBank/DDBJ whole genome shotgun (WGS) entry which is preliminary data.</text>
</comment>
<keyword evidence="6" id="KW-1133">Transmembrane helix</keyword>
<dbReference type="Pfam" id="PF03160">
    <property type="entry name" value="Calx-beta"/>
    <property type="match status" value="1"/>
</dbReference>
<sequence>MDTTIIISGITKSVELVGEQDQIVVTETGQILIDEFVAPDDGIRDLESTVWHVTATVYGEVHAQWNGIFIRAVDSVITVGSTGTVSGGRNGVALNLGSRLLNDGNVTGVLAGVLASLENVTIHNTGSISGAVGVLGNQTVGDEANHTVLANFGSVSGTTHGVWFSNSSVVTNEGSIAAAGHGVLLSTLAGDVARLTNSGTITAATAVGGGVGSEIILNTGSLQGNVVLEAGDDTYDGRGGSVTGTVDLGDGADTAYGGAGDEVILGGTGADWLDGGAGADQMDGGGDDDTYVVDNVGDVIAEAANAGTDTVRASVDFTLSAEVEALILTGADDLSGTGNASANMLLGNRGANRLAGAQGSDVLDGGAGLDTAVFSGAKANYAFADNGDGSITVTDLIGQDGSDTLSNMEWAEFADGTISIAPPATPSVKGSVSPINENAPANTIVATIESSSLAGEALHYQLVDDLDGKLAIDADTGVITLIGAVDYESTTDTDLQIAGTRKFYVLEVKAVTSEGLALSSASISVTVYVNDVNEAPAELSFSNGTQTATIDGVVGNGTIVGTLMASDPDGDTQLVYSFDSTGNGNSSGAGNAGGLFKLEGGTLKFARTPSATDPESYTVTLKVTDKNGGPGATSYYKDFLINFNPGDTPPTPNVLSIAPDSATHAEGDAGLTDFTFVVTRANAAGDTEVDWEVVTGGAIEATDFDLLTGTVQFTGTETTKTVTVQVKGDLAIEGHETFTVKLKDVSGGTIKVNGGQATGTITNDDQPTFSNRAPTDIQLSGPNAAIEYAGAGTAIGTLTASDPDVGNTFSYSLLGADERFEIVGNQVLVKNGFKLDFEQVPAHQIVVRATDNSGAVFDKALTIGVIDINPEYTLGSAFDDVFKGGRSNDKLGGGLGNDILWGGLGKDTLTGGLGKDTFVFNTKLNKKTNKDAIKDFNVRDDSIWLDNAIFKKLGKKGTELTPAKLNKKFFTVGDKAQDANDYLVYNKQKGVLYYDIDGSGAKAAVEIATTKKNLKMTYKDFFVI</sequence>
<evidence type="ECO:0000256" key="2">
    <source>
        <dbReference type="ARBA" id="ARBA00022692"/>
    </source>
</evidence>
<evidence type="ECO:0000256" key="5">
    <source>
        <dbReference type="ARBA" id="ARBA00022837"/>
    </source>
</evidence>
<evidence type="ECO:0000313" key="9">
    <source>
        <dbReference type="EMBL" id="KAB0266530.1"/>
    </source>
</evidence>
<keyword evidence="5" id="KW-0106">Calcium</keyword>
<dbReference type="GO" id="GO:0007156">
    <property type="term" value="P:homophilic cell adhesion via plasma membrane adhesion molecules"/>
    <property type="evidence" value="ECO:0007669"/>
    <property type="project" value="InterPro"/>
</dbReference>
<dbReference type="InterPro" id="IPR001343">
    <property type="entry name" value="Hemolysn_Ca-bd"/>
</dbReference>
<dbReference type="SUPFAM" id="SSF141072">
    <property type="entry name" value="CalX-like"/>
    <property type="match status" value="1"/>
</dbReference>
<dbReference type="GO" id="GO:0007154">
    <property type="term" value="P:cell communication"/>
    <property type="evidence" value="ECO:0007669"/>
    <property type="project" value="InterPro"/>
</dbReference>
<dbReference type="SUPFAM" id="SSF49313">
    <property type="entry name" value="Cadherin-like"/>
    <property type="match status" value="3"/>
</dbReference>
<dbReference type="PANTHER" id="PTHR24028:SF328">
    <property type="entry name" value="CADHERIN-3"/>
    <property type="match status" value="1"/>
</dbReference>
<dbReference type="Pfam" id="PF00353">
    <property type="entry name" value="HemolysinCabind"/>
    <property type="match status" value="3"/>
</dbReference>
<dbReference type="EMBL" id="VCMV01000021">
    <property type="protein sequence ID" value="KAB0266530.1"/>
    <property type="molecule type" value="Genomic_DNA"/>
</dbReference>
<evidence type="ECO:0000256" key="7">
    <source>
        <dbReference type="ARBA" id="ARBA00023180"/>
    </source>
</evidence>
<feature type="domain" description="Cadherin" evidence="8">
    <location>
        <begin position="435"/>
        <end position="538"/>
    </location>
</feature>
<dbReference type="CDD" id="cd11304">
    <property type="entry name" value="Cadherin_repeat"/>
    <property type="match status" value="2"/>
</dbReference>
<organism evidence="9 10">
    <name type="scientific">Microvirga brassicacearum</name>
    <dbReference type="NCBI Taxonomy" id="2580413"/>
    <lineage>
        <taxon>Bacteria</taxon>
        <taxon>Pseudomonadati</taxon>
        <taxon>Pseudomonadota</taxon>
        <taxon>Alphaproteobacteria</taxon>
        <taxon>Hyphomicrobiales</taxon>
        <taxon>Methylobacteriaceae</taxon>
        <taxon>Microvirga</taxon>
    </lineage>
</organism>
<dbReference type="InterPro" id="IPR050174">
    <property type="entry name" value="Protocadherin/Cadherin-CA"/>
</dbReference>
<dbReference type="PROSITE" id="PS50268">
    <property type="entry name" value="CADHERIN_2"/>
    <property type="match status" value="3"/>
</dbReference>
<protein>
    <recommendedName>
        <fullName evidence="8">Cadherin domain-containing protein</fullName>
    </recommendedName>
</protein>
<dbReference type="Gene3D" id="2.150.10.10">
    <property type="entry name" value="Serralysin-like metalloprotease, C-terminal"/>
    <property type="match status" value="1"/>
</dbReference>
<feature type="domain" description="Cadherin" evidence="8">
    <location>
        <begin position="787"/>
        <end position="878"/>
    </location>
</feature>
<evidence type="ECO:0000256" key="3">
    <source>
        <dbReference type="ARBA" id="ARBA00022729"/>
    </source>
</evidence>
<proteinExistence type="predicted"/>
<keyword evidence="7" id="KW-0325">Glycoprotein</keyword>
<dbReference type="InterPro" id="IPR038081">
    <property type="entry name" value="CalX-like_sf"/>
</dbReference>
<keyword evidence="4" id="KW-0677">Repeat</keyword>
<dbReference type="GO" id="GO:0005509">
    <property type="term" value="F:calcium ion binding"/>
    <property type="evidence" value="ECO:0007669"/>
    <property type="project" value="InterPro"/>
</dbReference>
<keyword evidence="2" id="KW-0812">Transmembrane</keyword>
<dbReference type="InterPro" id="IPR002126">
    <property type="entry name" value="Cadherin-like_dom"/>
</dbReference>
<reference evidence="9 10" key="1">
    <citation type="journal article" date="2019" name="Microorganisms">
        <title>Genome Insights into the Novel Species Microvirga brassicacearum, a Rapeseed Endophyte with Biotechnological Potential.</title>
        <authorList>
            <person name="Jimenez-Gomez A."/>
            <person name="Saati-Santamaria Z."/>
            <person name="Igual J.M."/>
            <person name="Rivas R."/>
            <person name="Mateos P.F."/>
            <person name="Garcia-Fraile P."/>
        </authorList>
    </citation>
    <scope>NUCLEOTIDE SEQUENCE [LARGE SCALE GENOMIC DNA]</scope>
    <source>
        <strain evidence="9 10">CDVBN77</strain>
    </source>
</reference>
<dbReference type="AlphaFoldDB" id="A0A5N3P9W0"/>
<dbReference type="InterPro" id="IPR015919">
    <property type="entry name" value="Cadherin-like_sf"/>
</dbReference>
<dbReference type="RefSeq" id="WP_162419748.1">
    <property type="nucleotide sequence ID" value="NZ_VCMV01000021.1"/>
</dbReference>
<dbReference type="SUPFAM" id="SSF51120">
    <property type="entry name" value="beta-Roll"/>
    <property type="match status" value="2"/>
</dbReference>
<dbReference type="Gene3D" id="2.60.40.60">
    <property type="entry name" value="Cadherins"/>
    <property type="match status" value="3"/>
</dbReference>
<dbReference type="PANTHER" id="PTHR24028">
    <property type="entry name" value="CADHERIN-87A"/>
    <property type="match status" value="1"/>
</dbReference>
<feature type="domain" description="Cadherin" evidence="8">
    <location>
        <begin position="557"/>
        <end position="652"/>
    </location>
</feature>
<gene>
    <name evidence="9" type="ORF">FEZ63_14325</name>
</gene>
<dbReference type="SMART" id="SM00112">
    <property type="entry name" value="CA"/>
    <property type="match status" value="3"/>
</dbReference>
<dbReference type="InterPro" id="IPR011049">
    <property type="entry name" value="Serralysin-like_metalloprot_C"/>
</dbReference>
<dbReference type="InterPro" id="IPR018511">
    <property type="entry name" value="Hemolysin-typ_Ca-bd_CS"/>
</dbReference>